<dbReference type="Proteomes" id="UP001575105">
    <property type="component" value="Unassembled WGS sequence"/>
</dbReference>
<evidence type="ECO:0000313" key="2">
    <source>
        <dbReference type="EMBL" id="MFA9478831.1"/>
    </source>
</evidence>
<feature type="region of interest" description="Disordered" evidence="1">
    <location>
        <begin position="1"/>
        <end position="22"/>
    </location>
</feature>
<accession>A0ABV4U5G2</accession>
<comment type="caution">
    <text evidence="2">The sequence shown here is derived from an EMBL/GenBank/DDBJ whole genome shotgun (WGS) entry which is preliminary data.</text>
</comment>
<organism evidence="2 3">
    <name type="scientific">Natronomicrosphaera hydrolytica</name>
    <dbReference type="NCBI Taxonomy" id="3242702"/>
    <lineage>
        <taxon>Bacteria</taxon>
        <taxon>Pseudomonadati</taxon>
        <taxon>Planctomycetota</taxon>
        <taxon>Phycisphaerae</taxon>
        <taxon>Phycisphaerales</taxon>
        <taxon>Phycisphaeraceae</taxon>
        <taxon>Natronomicrosphaera</taxon>
    </lineage>
</organism>
<proteinExistence type="predicted"/>
<name>A0ABV4U5G2_9BACT</name>
<gene>
    <name evidence="2" type="ORF">ACERK3_11055</name>
</gene>
<keyword evidence="3" id="KW-1185">Reference proteome</keyword>
<dbReference type="EMBL" id="JBGUBD010000006">
    <property type="protein sequence ID" value="MFA9478831.1"/>
    <property type="molecule type" value="Genomic_DNA"/>
</dbReference>
<evidence type="ECO:0000313" key="3">
    <source>
        <dbReference type="Proteomes" id="UP001575105"/>
    </source>
</evidence>
<evidence type="ECO:0000256" key="1">
    <source>
        <dbReference type="SAM" id="MobiDB-lite"/>
    </source>
</evidence>
<dbReference type="RefSeq" id="WP_425345756.1">
    <property type="nucleotide sequence ID" value="NZ_JBGUBD010000006.1"/>
</dbReference>
<reference evidence="2 3" key="1">
    <citation type="submission" date="2024-08" db="EMBL/GenBank/DDBJ databases">
        <title>Whole-genome sequencing of halo(alkali)philic microorganisms from hypersaline lakes.</title>
        <authorList>
            <person name="Sorokin D.Y."/>
            <person name="Merkel A.Y."/>
            <person name="Messina E."/>
            <person name="Yakimov M."/>
        </authorList>
    </citation>
    <scope>NUCLEOTIDE SEQUENCE [LARGE SCALE GENOMIC DNA]</scope>
    <source>
        <strain evidence="2 3">AB-hyl4</strain>
    </source>
</reference>
<protein>
    <submittedName>
        <fullName evidence="2">Uncharacterized protein</fullName>
    </submittedName>
</protein>
<feature type="compositionally biased region" description="Polar residues" evidence="1">
    <location>
        <begin position="10"/>
        <end position="21"/>
    </location>
</feature>
<sequence>MILNGHNPWISVSGSGDTRTIQHGGPGTWQDEDADIDSIHVSGGNENAGGASLSWTPGRIRRDAFGHVTAMVPVPEEADSLHVPQELGDLADVGGSPSEGDVLVYANGQWSPAQPVAVEVVTDVSLSGGELTQTKREVRVLPDVGAEQDSKIADVESC</sequence>